<evidence type="ECO:0000259" key="2">
    <source>
        <dbReference type="SMART" id="SM01043"/>
    </source>
</evidence>
<gene>
    <name evidence="3" type="ORF">XH91_13620</name>
</gene>
<sequence>MGGLFGPAGAAKPAAGACAVAQASWPVARGRRRGVVRLDGELWSIDAREFEQLSRSTTAVELALAARLFTGDFLAGHHIDEEGIEEWVAGQRTRLQLAAAHLCATFVDRPDLVEDPNDAIAAVEQLVALDPLREDFQRLAIALYARHHGRHEALTRAAGFADMLQRELGVGPEKATRTMLDGLRASAAEAGRVVAAAAPVPPVPDAPPLPTAVVAPRRKESAWRQMVGRVAAGSGLVLLLTLGALFELRARQHADVAELAVGASPEAADSWRSPSSSGDATLPNGLVPIVVLPFTTLGAADDHLQLTADMLTDDLTNTLSRLPSFRVISEQTARSFAGRPIDVGRLGSELKVRYVLEGSVRRREEGLRVNVELVDPASRLSIWSSRIERDGADRQGLRDEIVARLARELQFEMLPIESSRLSQSSDAAALAYRGWAALSEVRLEGYQQALALFQGALEKEPQNLRALTGIGAYHARMGAQVLDTEPMAHRKAAIEILRQVLQRDPDSSNAHFYLALALNSLPTLPEAMEHLERAIRIDPSDASAHAQIGNGLIRTGRPAEGLAHVRYAIRLSPRDPIMPIWLEFAGNGELELKRYPEAIALFKRSVALNPRYPRGWAGLTAAYALEGDVEEAHRMAERLRMFAPTLDNNGLATQFGRHPGSALRAGLQLALAAPADR</sequence>
<dbReference type="PANTHER" id="PTHR35807">
    <property type="entry name" value="TRANSCRIPTIONAL REGULATOR REDD-RELATED"/>
    <property type="match status" value="1"/>
</dbReference>
<feature type="repeat" description="TPR" evidence="1">
    <location>
        <begin position="508"/>
        <end position="541"/>
    </location>
</feature>
<dbReference type="SMART" id="SM01043">
    <property type="entry name" value="BTAD"/>
    <property type="match status" value="1"/>
</dbReference>
<dbReference type="Pfam" id="PF03704">
    <property type="entry name" value="BTAD"/>
    <property type="match status" value="1"/>
</dbReference>
<dbReference type="EMBL" id="CP030053">
    <property type="protein sequence ID" value="QAU46297.1"/>
    <property type="molecule type" value="Genomic_DNA"/>
</dbReference>
<dbReference type="Proteomes" id="UP000288972">
    <property type="component" value="Chromosome"/>
</dbReference>
<dbReference type="InterPro" id="IPR005158">
    <property type="entry name" value="BTAD"/>
</dbReference>
<dbReference type="InterPro" id="IPR019734">
    <property type="entry name" value="TPR_rpt"/>
</dbReference>
<dbReference type="Pfam" id="PF14559">
    <property type="entry name" value="TPR_19"/>
    <property type="match status" value="1"/>
</dbReference>
<dbReference type="SMART" id="SM00028">
    <property type="entry name" value="TPR"/>
    <property type="match status" value="4"/>
</dbReference>
<dbReference type="KEGG" id="bgz:XH91_13620"/>
<dbReference type="PROSITE" id="PS50005">
    <property type="entry name" value="TPR"/>
    <property type="match status" value="1"/>
</dbReference>
<protein>
    <recommendedName>
        <fullName evidence="2">Bacterial transcriptional activator domain-containing protein</fullName>
    </recommendedName>
</protein>
<evidence type="ECO:0000313" key="4">
    <source>
        <dbReference type="Proteomes" id="UP000288972"/>
    </source>
</evidence>
<feature type="domain" description="Bacterial transcriptional activator" evidence="2">
    <location>
        <begin position="45"/>
        <end position="184"/>
    </location>
</feature>
<dbReference type="SUPFAM" id="SSF48452">
    <property type="entry name" value="TPR-like"/>
    <property type="match status" value="2"/>
</dbReference>
<dbReference type="InterPro" id="IPR051677">
    <property type="entry name" value="AfsR-DnrI-RedD_regulator"/>
</dbReference>
<dbReference type="InterPro" id="IPR011990">
    <property type="entry name" value="TPR-like_helical_dom_sf"/>
</dbReference>
<dbReference type="Pfam" id="PF13432">
    <property type="entry name" value="TPR_16"/>
    <property type="match status" value="2"/>
</dbReference>
<dbReference type="Gene3D" id="1.25.40.10">
    <property type="entry name" value="Tetratricopeptide repeat domain"/>
    <property type="match status" value="4"/>
</dbReference>
<evidence type="ECO:0000256" key="1">
    <source>
        <dbReference type="PROSITE-ProRule" id="PRU00339"/>
    </source>
</evidence>
<proteinExistence type="predicted"/>
<accession>A0AAE5WZV1</accession>
<organism evidence="3 4">
    <name type="scientific">Bradyrhizobium guangzhouense</name>
    <dbReference type="NCBI Taxonomy" id="1325095"/>
    <lineage>
        <taxon>Bacteria</taxon>
        <taxon>Pseudomonadati</taxon>
        <taxon>Pseudomonadota</taxon>
        <taxon>Alphaproteobacteria</taxon>
        <taxon>Hyphomicrobiales</taxon>
        <taxon>Nitrobacteraceae</taxon>
        <taxon>Bradyrhizobium</taxon>
    </lineage>
</organism>
<dbReference type="AlphaFoldDB" id="A0AAE5WZV1"/>
<evidence type="ECO:0000313" key="3">
    <source>
        <dbReference type="EMBL" id="QAU46297.1"/>
    </source>
</evidence>
<keyword evidence="1" id="KW-0802">TPR repeat</keyword>
<reference evidence="3 4" key="1">
    <citation type="submission" date="2018-06" db="EMBL/GenBank/DDBJ databases">
        <title>Comparative genomics of rhizobia nodulating Arachis hypogaea in China.</title>
        <authorList>
            <person name="Li Y."/>
        </authorList>
    </citation>
    <scope>NUCLEOTIDE SEQUENCE [LARGE SCALE GENOMIC DNA]</scope>
    <source>
        <strain evidence="3 4">CCBAU 51670</strain>
    </source>
</reference>
<name>A0AAE5WZV1_9BRAD</name>